<feature type="active site" description="Proton donor" evidence="9">
    <location>
        <position position="200"/>
    </location>
</feature>
<dbReference type="EC" id="3.5.4.4" evidence="1 9"/>
<feature type="binding site" evidence="9">
    <location>
        <position position="14"/>
    </location>
    <ligand>
        <name>substrate</name>
    </ligand>
</feature>
<evidence type="ECO:0000256" key="6">
    <source>
        <dbReference type="ARBA" id="ARBA00031852"/>
    </source>
</evidence>
<dbReference type="GO" id="GO:0009117">
    <property type="term" value="P:nucleotide metabolic process"/>
    <property type="evidence" value="ECO:0007669"/>
    <property type="project" value="UniProtKB-KW"/>
</dbReference>
<dbReference type="Pfam" id="PF00962">
    <property type="entry name" value="A_deaminase"/>
    <property type="match status" value="1"/>
</dbReference>
<keyword evidence="4 9" id="KW-0862">Zinc</keyword>
<dbReference type="SUPFAM" id="SSF51556">
    <property type="entry name" value="Metallo-dependent hydrolases"/>
    <property type="match status" value="1"/>
</dbReference>
<dbReference type="Gene3D" id="3.20.20.140">
    <property type="entry name" value="Metal-dependent hydrolases"/>
    <property type="match status" value="1"/>
</dbReference>
<dbReference type="GO" id="GO:0005829">
    <property type="term" value="C:cytosol"/>
    <property type="evidence" value="ECO:0007669"/>
    <property type="project" value="TreeGrafter"/>
</dbReference>
<feature type="binding site" evidence="9">
    <location>
        <position position="14"/>
    </location>
    <ligand>
        <name>Zn(2+)</name>
        <dbReference type="ChEBI" id="CHEBI:29105"/>
        <note>catalytic</note>
    </ligand>
</feature>
<dbReference type="FunFam" id="3.20.20.140:FF:000093">
    <property type="entry name" value="Adenosine deaminase"/>
    <property type="match status" value="1"/>
</dbReference>
<dbReference type="AlphaFoldDB" id="A0A6B3Z8X8"/>
<dbReference type="GO" id="GO:0046103">
    <property type="term" value="P:inosine biosynthetic process"/>
    <property type="evidence" value="ECO:0007669"/>
    <property type="project" value="TreeGrafter"/>
</dbReference>
<protein>
    <recommendedName>
        <fullName evidence="1 9">Adenosine deaminase</fullName>
        <ecNumber evidence="1 9">3.5.4.4</ecNumber>
    </recommendedName>
    <alternativeName>
        <fullName evidence="6 9">Adenosine aminohydrolase</fullName>
    </alternativeName>
</protein>
<keyword evidence="3 9" id="KW-0378">Hydrolase</keyword>
<evidence type="ECO:0000256" key="5">
    <source>
        <dbReference type="ARBA" id="ARBA00023080"/>
    </source>
</evidence>
<evidence type="ECO:0000256" key="2">
    <source>
        <dbReference type="ARBA" id="ARBA00022723"/>
    </source>
</evidence>
<feature type="binding site" evidence="9">
    <location>
        <position position="197"/>
    </location>
    <ligand>
        <name>Zn(2+)</name>
        <dbReference type="ChEBI" id="CHEBI:29105"/>
        <note>catalytic</note>
    </ligand>
</feature>
<comment type="catalytic activity">
    <reaction evidence="8">
        <text>2'-deoxyadenosine + H2O + H(+) = 2'-deoxyinosine + NH4(+)</text>
        <dbReference type="Rhea" id="RHEA:28190"/>
        <dbReference type="ChEBI" id="CHEBI:15377"/>
        <dbReference type="ChEBI" id="CHEBI:15378"/>
        <dbReference type="ChEBI" id="CHEBI:17256"/>
        <dbReference type="ChEBI" id="CHEBI:28938"/>
        <dbReference type="ChEBI" id="CHEBI:28997"/>
        <dbReference type="EC" id="3.5.4.4"/>
    </reaction>
    <physiologicalReaction direction="left-to-right" evidence="8">
        <dbReference type="Rhea" id="RHEA:28191"/>
    </physiologicalReaction>
</comment>
<evidence type="ECO:0000256" key="4">
    <source>
        <dbReference type="ARBA" id="ARBA00022833"/>
    </source>
</evidence>
<evidence type="ECO:0000313" key="11">
    <source>
        <dbReference type="EMBL" id="NFG15413.1"/>
    </source>
</evidence>
<dbReference type="InterPro" id="IPR032466">
    <property type="entry name" value="Metal_Hydrolase"/>
</dbReference>
<evidence type="ECO:0000256" key="8">
    <source>
        <dbReference type="ARBA" id="ARBA00049213"/>
    </source>
</evidence>
<feature type="binding site" evidence="9">
    <location>
        <position position="16"/>
    </location>
    <ligand>
        <name>substrate</name>
    </ligand>
</feature>
<feature type="binding site" evidence="9">
    <location>
        <position position="12"/>
    </location>
    <ligand>
        <name>Zn(2+)</name>
        <dbReference type="ChEBI" id="CHEBI:29105"/>
        <note>catalytic</note>
    </ligand>
</feature>
<comment type="cofactor">
    <cofactor evidence="9">
        <name>Zn(2+)</name>
        <dbReference type="ChEBI" id="CHEBI:29105"/>
    </cofactor>
    <text evidence="9">Binds 1 zinc ion per subunit.</text>
</comment>
<evidence type="ECO:0000259" key="10">
    <source>
        <dbReference type="Pfam" id="PF00962"/>
    </source>
</evidence>
<feature type="site" description="Important for catalytic activity" evidence="9">
    <location>
        <position position="221"/>
    </location>
</feature>
<evidence type="ECO:0000256" key="7">
    <source>
        <dbReference type="ARBA" id="ARBA00047989"/>
    </source>
</evidence>
<keyword evidence="2 9" id="KW-0479">Metal-binding</keyword>
<feature type="domain" description="Adenosine deaminase" evidence="10">
    <location>
        <begin position="7"/>
        <end position="328"/>
    </location>
</feature>
<dbReference type="GO" id="GO:0008270">
    <property type="term" value="F:zinc ion binding"/>
    <property type="evidence" value="ECO:0007669"/>
    <property type="project" value="UniProtKB-UniRule"/>
</dbReference>
<dbReference type="GO" id="GO:0009168">
    <property type="term" value="P:purine ribonucleoside monophosphate biosynthetic process"/>
    <property type="evidence" value="ECO:0007669"/>
    <property type="project" value="UniProtKB-UniRule"/>
</dbReference>
<dbReference type="HAMAP" id="MF_00540">
    <property type="entry name" value="A_deaminase"/>
    <property type="match status" value="1"/>
</dbReference>
<dbReference type="RefSeq" id="WP_012704336.1">
    <property type="nucleotide sequence ID" value="NZ_CP013847.1"/>
</dbReference>
<dbReference type="GO" id="GO:0043103">
    <property type="term" value="P:hypoxanthine salvage"/>
    <property type="evidence" value="ECO:0007669"/>
    <property type="project" value="TreeGrafter"/>
</dbReference>
<dbReference type="GO" id="GO:0006154">
    <property type="term" value="P:adenosine catabolic process"/>
    <property type="evidence" value="ECO:0007669"/>
    <property type="project" value="TreeGrafter"/>
</dbReference>
<dbReference type="InterPro" id="IPR028893">
    <property type="entry name" value="A_deaminase"/>
</dbReference>
<dbReference type="InterPro" id="IPR001365">
    <property type="entry name" value="A_deaminase_dom"/>
</dbReference>
<evidence type="ECO:0000256" key="3">
    <source>
        <dbReference type="ARBA" id="ARBA00022801"/>
    </source>
</evidence>
<evidence type="ECO:0000313" key="12">
    <source>
        <dbReference type="Proteomes" id="UP000478995"/>
    </source>
</evidence>
<evidence type="ECO:0000256" key="1">
    <source>
        <dbReference type="ARBA" id="ARBA00012784"/>
    </source>
</evidence>
<dbReference type="Proteomes" id="UP000478995">
    <property type="component" value="Unassembled WGS sequence"/>
</dbReference>
<dbReference type="InterPro" id="IPR006330">
    <property type="entry name" value="Ado/ade_deaminase"/>
</dbReference>
<evidence type="ECO:0000256" key="9">
    <source>
        <dbReference type="HAMAP-Rule" id="MF_00540"/>
    </source>
</evidence>
<dbReference type="NCBIfam" id="TIGR01430">
    <property type="entry name" value="aden_deam"/>
    <property type="match status" value="1"/>
</dbReference>
<dbReference type="SMR" id="A0A6B3Z8X8"/>
<keyword evidence="5 9" id="KW-0546">Nucleotide metabolism</keyword>
<dbReference type="CDD" id="cd01320">
    <property type="entry name" value="ADA"/>
    <property type="match status" value="1"/>
</dbReference>
<comment type="catalytic activity">
    <reaction evidence="7">
        <text>adenosine + H2O + H(+) = inosine + NH4(+)</text>
        <dbReference type="Rhea" id="RHEA:24408"/>
        <dbReference type="ChEBI" id="CHEBI:15377"/>
        <dbReference type="ChEBI" id="CHEBI:15378"/>
        <dbReference type="ChEBI" id="CHEBI:16335"/>
        <dbReference type="ChEBI" id="CHEBI:17596"/>
        <dbReference type="ChEBI" id="CHEBI:28938"/>
        <dbReference type="EC" id="3.5.4.4"/>
    </reaction>
    <physiologicalReaction direction="left-to-right" evidence="7">
        <dbReference type="Rhea" id="RHEA:24409"/>
    </physiologicalReaction>
</comment>
<comment type="caution">
    <text evidence="11">The sequence shown here is derived from an EMBL/GenBank/DDBJ whole genome shotgun (WGS) entry which is preliminary data.</text>
</comment>
<comment type="function">
    <text evidence="9">Catalyzes the hydrolytic deamination of adenosine and 2-deoxyadenosine.</text>
</comment>
<dbReference type="EMBL" id="SWOY01000001">
    <property type="protein sequence ID" value="NFG15413.1"/>
    <property type="molecule type" value="Genomic_DNA"/>
</dbReference>
<organism evidence="11 12">
    <name type="scientific">Clostridium botulinum</name>
    <dbReference type="NCBI Taxonomy" id="1491"/>
    <lineage>
        <taxon>Bacteria</taxon>
        <taxon>Bacillati</taxon>
        <taxon>Bacillota</taxon>
        <taxon>Clostridia</taxon>
        <taxon>Eubacteriales</taxon>
        <taxon>Clostridiaceae</taxon>
        <taxon>Clostridium</taxon>
    </lineage>
</organism>
<sequence>MNFKKLPKIELHCHLDGSLRVDTILDIAKKDNIPLPSYNKKELINYVSIMDDCNSLDEYLNKFFIPNKVMQTKENLKRIAFELLEDVAADNVKYIEVRFAPLLHVEKGLNIEEIIESVLEGIKEAEKLYDIKGNLILGCMRNMDIPSAFEVVKKGSKFIGKGVVAIDLCAGEEPHFPGKYIEVLKLAKECGYRITIHAGEAGVGENVLEAITLLNAERIGHGIYIKNCAEAYKLVKEKNIPLEVCPTSNLHTKAFESYETHPFMDFLKDGIKVTINTDNMTVSNTTITKELEMLNKFCGLSIEDYKILYLNAVEASFASPETKEILKSYANEITA</sequence>
<feature type="binding site" evidence="9">
    <location>
        <position position="278"/>
    </location>
    <ligand>
        <name>Zn(2+)</name>
        <dbReference type="ChEBI" id="CHEBI:29105"/>
        <note>catalytic</note>
    </ligand>
</feature>
<accession>A0A6B3Z8X8</accession>
<dbReference type="PANTHER" id="PTHR11409:SF43">
    <property type="entry name" value="ADENOSINE DEAMINASE"/>
    <property type="match status" value="1"/>
</dbReference>
<reference evidence="11 12" key="1">
    <citation type="submission" date="2019-04" db="EMBL/GenBank/DDBJ databases">
        <title>Genome sequencing of Clostridium botulinum Groups I-IV and Clostridium butyricum.</title>
        <authorList>
            <person name="Brunt J."/>
            <person name="Van Vliet A.H.M."/>
            <person name="Stringer S.C."/>
            <person name="Carter A.T."/>
            <person name="Peck M.W."/>
        </authorList>
    </citation>
    <scope>NUCLEOTIDE SEQUENCE [LARGE SCALE GENOMIC DNA]</scope>
    <source>
        <strain evidence="11 12">IFR 18/037</strain>
    </source>
</reference>
<comment type="similarity">
    <text evidence="9">Belongs to the metallo-dependent hydrolases superfamily. Adenosine and AMP deaminases family. Adenosine deaminase subfamily.</text>
</comment>
<proteinExistence type="inferred from homology"/>
<comment type="caution">
    <text evidence="9">Lacks conserved residue(s) required for the propagation of feature annotation.</text>
</comment>
<dbReference type="PANTHER" id="PTHR11409">
    <property type="entry name" value="ADENOSINE DEAMINASE"/>
    <property type="match status" value="1"/>
</dbReference>
<name>A0A6B3Z8X8_CLOBO</name>
<dbReference type="GO" id="GO:0004000">
    <property type="term" value="F:adenosine deaminase activity"/>
    <property type="evidence" value="ECO:0007669"/>
    <property type="project" value="UniProtKB-UniRule"/>
</dbReference>
<gene>
    <name evidence="9" type="primary">add</name>
    <name evidence="11" type="ORF">FC794_01105</name>
</gene>